<sequence>MNKYEIMLILDPAADALQATQIVETAFGKTAVKKAEKLELSNLAYPINKSLKAQYMVYLVEGEANKVAEFTRRSNIAKFIWRQLVINLDSEKGFNKVKKVHKNVLSKEARQVKSQGTKKLVEGIEKASKTRTVKKESTKKVDAE</sequence>
<dbReference type="GO" id="GO:0006412">
    <property type="term" value="P:translation"/>
    <property type="evidence" value="ECO:0007669"/>
    <property type="project" value="UniProtKB-UniRule"/>
</dbReference>
<dbReference type="Gene3D" id="3.30.70.60">
    <property type="match status" value="1"/>
</dbReference>
<evidence type="ECO:0000313" key="5">
    <source>
        <dbReference type="EMBL" id="VEU75777.1"/>
    </source>
</evidence>
<dbReference type="InterPro" id="IPR014717">
    <property type="entry name" value="Transl_elong_EF1B/ribsomal_bS6"/>
</dbReference>
<dbReference type="AlphaFoldDB" id="A0A449B594"/>
<dbReference type="KEGG" id="mmau:NCTC10168_00711"/>
<name>A0A449B594_9BACT</name>
<dbReference type="EMBL" id="LR215037">
    <property type="protein sequence ID" value="VEU75777.1"/>
    <property type="molecule type" value="Genomic_DNA"/>
</dbReference>
<dbReference type="RefSeq" id="WP_129647164.1">
    <property type="nucleotide sequence ID" value="NZ_LR215037.1"/>
</dbReference>
<dbReference type="Proteomes" id="UP000290243">
    <property type="component" value="Chromosome"/>
</dbReference>
<dbReference type="GO" id="GO:0019843">
    <property type="term" value="F:rRNA binding"/>
    <property type="evidence" value="ECO:0007669"/>
    <property type="project" value="UniProtKB-UniRule"/>
</dbReference>
<dbReference type="NCBIfam" id="TIGR00166">
    <property type="entry name" value="S6"/>
    <property type="match status" value="1"/>
</dbReference>
<reference evidence="5 6" key="1">
    <citation type="submission" date="2019-01" db="EMBL/GenBank/DDBJ databases">
        <authorList>
            <consortium name="Pathogen Informatics"/>
        </authorList>
    </citation>
    <scope>NUCLEOTIDE SEQUENCE [LARGE SCALE GENOMIC DNA]</scope>
    <source>
        <strain evidence="5 6">NCTC10168</strain>
    </source>
</reference>
<dbReference type="GO" id="GO:1990904">
    <property type="term" value="C:ribonucleoprotein complex"/>
    <property type="evidence" value="ECO:0007669"/>
    <property type="project" value="UniProtKB-KW"/>
</dbReference>
<keyword evidence="6" id="KW-1185">Reference proteome</keyword>
<comment type="function">
    <text evidence="2 4">Binds together with bS18 to 16S ribosomal RNA.</text>
</comment>
<evidence type="ECO:0000313" key="6">
    <source>
        <dbReference type="Proteomes" id="UP000290243"/>
    </source>
</evidence>
<protein>
    <recommendedName>
        <fullName evidence="3 4">Small ribosomal subunit protein bS6</fullName>
    </recommendedName>
</protein>
<keyword evidence="4 5" id="KW-0689">Ribosomal protein</keyword>
<dbReference type="OrthoDB" id="9812702at2"/>
<accession>A0A449B594</accession>
<dbReference type="GO" id="GO:0005840">
    <property type="term" value="C:ribosome"/>
    <property type="evidence" value="ECO:0007669"/>
    <property type="project" value="UniProtKB-KW"/>
</dbReference>
<keyword evidence="4" id="KW-0699">rRNA-binding</keyword>
<evidence type="ECO:0000256" key="2">
    <source>
        <dbReference type="ARBA" id="ARBA00035104"/>
    </source>
</evidence>
<evidence type="ECO:0000256" key="1">
    <source>
        <dbReference type="ARBA" id="ARBA00009512"/>
    </source>
</evidence>
<dbReference type="Pfam" id="PF01250">
    <property type="entry name" value="Ribosomal_S6"/>
    <property type="match status" value="1"/>
</dbReference>
<dbReference type="HAMAP" id="MF_00360">
    <property type="entry name" value="Ribosomal_bS6"/>
    <property type="match status" value="1"/>
</dbReference>
<evidence type="ECO:0000256" key="3">
    <source>
        <dbReference type="ARBA" id="ARBA00035294"/>
    </source>
</evidence>
<dbReference type="GO" id="GO:0003735">
    <property type="term" value="F:structural constituent of ribosome"/>
    <property type="evidence" value="ECO:0007669"/>
    <property type="project" value="InterPro"/>
</dbReference>
<keyword evidence="4" id="KW-0687">Ribonucleoprotein</keyword>
<dbReference type="InterPro" id="IPR000529">
    <property type="entry name" value="Ribosomal_bS6"/>
</dbReference>
<dbReference type="SUPFAM" id="SSF54995">
    <property type="entry name" value="Ribosomal protein S6"/>
    <property type="match status" value="1"/>
</dbReference>
<gene>
    <name evidence="4" type="primary">rpsF</name>
    <name evidence="5" type="ORF">NCTC10168_00711</name>
</gene>
<comment type="similarity">
    <text evidence="1 4">Belongs to the bacterial ribosomal protein bS6 family.</text>
</comment>
<dbReference type="InterPro" id="IPR035980">
    <property type="entry name" value="Ribosomal_bS6_sf"/>
</dbReference>
<proteinExistence type="inferred from homology"/>
<organism evidence="5 6">
    <name type="scientific">Mycoplasmopsis maculosa</name>
    <dbReference type="NCBI Taxonomy" id="114885"/>
    <lineage>
        <taxon>Bacteria</taxon>
        <taxon>Bacillati</taxon>
        <taxon>Mycoplasmatota</taxon>
        <taxon>Mycoplasmoidales</taxon>
        <taxon>Metamycoplasmataceae</taxon>
        <taxon>Mycoplasmopsis</taxon>
    </lineage>
</organism>
<evidence type="ECO:0000256" key="4">
    <source>
        <dbReference type="HAMAP-Rule" id="MF_00360"/>
    </source>
</evidence>
<dbReference type="CDD" id="cd00473">
    <property type="entry name" value="bS6"/>
    <property type="match status" value="1"/>
</dbReference>
<dbReference type="InterPro" id="IPR020814">
    <property type="entry name" value="Ribosomal_S6_plastid/chlpt"/>
</dbReference>
<keyword evidence="4" id="KW-0694">RNA-binding</keyword>